<evidence type="ECO:0008006" key="3">
    <source>
        <dbReference type="Google" id="ProtNLM"/>
    </source>
</evidence>
<keyword evidence="1" id="KW-0812">Transmembrane</keyword>
<keyword evidence="1" id="KW-0472">Membrane</keyword>
<organism evidence="2">
    <name type="scientific">marine metagenome</name>
    <dbReference type="NCBI Taxonomy" id="408172"/>
    <lineage>
        <taxon>unclassified sequences</taxon>
        <taxon>metagenomes</taxon>
        <taxon>ecological metagenomes</taxon>
    </lineage>
</organism>
<evidence type="ECO:0000256" key="1">
    <source>
        <dbReference type="SAM" id="Phobius"/>
    </source>
</evidence>
<feature type="transmembrane region" description="Helical" evidence="1">
    <location>
        <begin position="153"/>
        <end position="173"/>
    </location>
</feature>
<dbReference type="EMBL" id="UINC01000818">
    <property type="protein sequence ID" value="SUZ61643.1"/>
    <property type="molecule type" value="Genomic_DNA"/>
</dbReference>
<feature type="transmembrane region" description="Helical" evidence="1">
    <location>
        <begin position="12"/>
        <end position="36"/>
    </location>
</feature>
<keyword evidence="1" id="KW-1133">Transmembrane helix</keyword>
<reference evidence="2" key="1">
    <citation type="submission" date="2018-05" db="EMBL/GenBank/DDBJ databases">
        <authorList>
            <person name="Lanie J.A."/>
            <person name="Ng W.-L."/>
            <person name="Kazmierczak K.M."/>
            <person name="Andrzejewski T.M."/>
            <person name="Davidsen T.M."/>
            <person name="Wayne K.J."/>
            <person name="Tettelin H."/>
            <person name="Glass J.I."/>
            <person name="Rusch D."/>
            <person name="Podicherti R."/>
            <person name="Tsui H.-C.T."/>
            <person name="Winkler M.E."/>
        </authorList>
    </citation>
    <scope>NUCLEOTIDE SEQUENCE</scope>
</reference>
<evidence type="ECO:0000313" key="2">
    <source>
        <dbReference type="EMBL" id="SUZ61643.1"/>
    </source>
</evidence>
<feature type="transmembrane region" description="Helical" evidence="1">
    <location>
        <begin position="56"/>
        <end position="80"/>
    </location>
</feature>
<protein>
    <recommendedName>
        <fullName evidence="3">DUF4149 domain-containing protein</fullName>
    </recommendedName>
</protein>
<dbReference type="AlphaFoldDB" id="A0A381P7M9"/>
<feature type="transmembrane region" description="Helical" evidence="1">
    <location>
        <begin position="92"/>
        <end position="115"/>
    </location>
</feature>
<proteinExistence type="predicted"/>
<gene>
    <name evidence="2" type="ORF">METZ01_LOCUS14497</name>
</gene>
<sequence>MNTILQSLVKYIFWFSWSIIVGGLLISGPLLAPLAFKVMPVTVSPEIAQYAHSYASTLFTLFFVSYFPLVAGAFLLISLLEQFYLRNYWKEHNILAFLCEIILLAGNAVWLWLALKLVPEMESMVLNVETWNSIAVREAFTSLHIQSQALAEIGLILTLVLPWLSKISGIVLAKKRF</sequence>
<name>A0A381P7M9_9ZZZZ</name>
<accession>A0A381P7M9</accession>